<dbReference type="Proteomes" id="UP000006514">
    <property type="component" value="Unassembled WGS sequence"/>
</dbReference>
<reference evidence="3" key="1">
    <citation type="journal article" date="2012" name="Science">
        <title>The Paleozoic origin of enzymatic lignin decomposition reconstructed from 31 fungal genomes.</title>
        <authorList>
            <person name="Floudas D."/>
            <person name="Binder M."/>
            <person name="Riley R."/>
            <person name="Barry K."/>
            <person name="Blanchette R.A."/>
            <person name="Henrissat B."/>
            <person name="Martinez A.T."/>
            <person name="Otillar R."/>
            <person name="Spatafora J.W."/>
            <person name="Yadav J.S."/>
            <person name="Aerts A."/>
            <person name="Benoit I."/>
            <person name="Boyd A."/>
            <person name="Carlson A."/>
            <person name="Copeland A."/>
            <person name="Coutinho P.M."/>
            <person name="de Vries R.P."/>
            <person name="Ferreira P."/>
            <person name="Findley K."/>
            <person name="Foster B."/>
            <person name="Gaskell J."/>
            <person name="Glotzer D."/>
            <person name="Gorecki P."/>
            <person name="Heitman J."/>
            <person name="Hesse C."/>
            <person name="Hori C."/>
            <person name="Igarashi K."/>
            <person name="Jurgens J.A."/>
            <person name="Kallen N."/>
            <person name="Kersten P."/>
            <person name="Kohler A."/>
            <person name="Kuees U."/>
            <person name="Kumar T.K.A."/>
            <person name="Kuo A."/>
            <person name="LaButti K."/>
            <person name="Larrondo L.F."/>
            <person name="Lindquist E."/>
            <person name="Ling A."/>
            <person name="Lombard V."/>
            <person name="Lucas S."/>
            <person name="Lundell T."/>
            <person name="Martin R."/>
            <person name="McLaughlin D.J."/>
            <person name="Morgenstern I."/>
            <person name="Morin E."/>
            <person name="Murat C."/>
            <person name="Nagy L.G."/>
            <person name="Nolan M."/>
            <person name="Ohm R.A."/>
            <person name="Patyshakuliyeva A."/>
            <person name="Rokas A."/>
            <person name="Ruiz-Duenas F.J."/>
            <person name="Sabat G."/>
            <person name="Salamov A."/>
            <person name="Samejima M."/>
            <person name="Schmutz J."/>
            <person name="Slot J.C."/>
            <person name="St John F."/>
            <person name="Stenlid J."/>
            <person name="Sun H."/>
            <person name="Sun S."/>
            <person name="Syed K."/>
            <person name="Tsang A."/>
            <person name="Wiebenga A."/>
            <person name="Young D."/>
            <person name="Pisabarro A."/>
            <person name="Eastwood D.C."/>
            <person name="Martin F."/>
            <person name="Cullen D."/>
            <person name="Grigoriev I.V."/>
            <person name="Hibbett D.S."/>
        </authorList>
    </citation>
    <scope>NUCLEOTIDE SEQUENCE [LARGE SCALE GENOMIC DNA]</scope>
    <source>
        <strain evidence="3">TFB10046</strain>
    </source>
</reference>
<accession>J0DCN3</accession>
<evidence type="ECO:0000256" key="1">
    <source>
        <dbReference type="SAM" id="MobiDB-lite"/>
    </source>
</evidence>
<proteinExistence type="predicted"/>
<feature type="region of interest" description="Disordered" evidence="1">
    <location>
        <begin position="152"/>
        <end position="197"/>
    </location>
</feature>
<name>J0DCN3_AURST</name>
<dbReference type="AlphaFoldDB" id="J0DCN3"/>
<dbReference type="KEGG" id="adl:AURDEDRAFT_170762"/>
<gene>
    <name evidence="2" type="ORF">AURDEDRAFT_170762</name>
</gene>
<feature type="compositionally biased region" description="Basic and acidic residues" evidence="1">
    <location>
        <begin position="237"/>
        <end position="248"/>
    </location>
</feature>
<dbReference type="InParanoid" id="J0DCN3"/>
<protein>
    <submittedName>
        <fullName evidence="2">Uncharacterized protein</fullName>
    </submittedName>
</protein>
<evidence type="ECO:0000313" key="2">
    <source>
        <dbReference type="EMBL" id="EJD40183.1"/>
    </source>
</evidence>
<sequence>MQSPLFNALVDLDEGSLATLAEDLLAVIDADQPSTESSFGSLTPEEADAILAAGHQLTFEDLYANDGLHHVRDQCEDAESTPVQTVPLAVDILQAYSSFFCAEKDQAVAIAQADGSTDMCESSALALETAATRHSLPDEHCADAASRNVSPVTASRHLFPKNRKHGPQAPSPTRGSGVDRRFSPYPSPRVSVRRDEVNVPPEDVPILRHRDTDCIGGVPERVESCNAPAQDPTDSSRLAEAEIGERRPCSSCPEKKRRSGQKPKVYSDADLVRHIQRYHSGYQDKYGDRAECIFCDREFAVRPGGFREHRRAKPLGNNGSKACPRVAKLGGVTAYEALYDFLEKSVPINHWQVMEEQSMWDGLQEVAQVRAGAAAGSKA</sequence>
<keyword evidence="3" id="KW-1185">Reference proteome</keyword>
<dbReference type="EMBL" id="JH687805">
    <property type="protein sequence ID" value="EJD40183.1"/>
    <property type="molecule type" value="Genomic_DNA"/>
</dbReference>
<organism evidence="2 3">
    <name type="scientific">Auricularia subglabra (strain TFB-10046 / SS5)</name>
    <name type="common">White-rot fungus</name>
    <name type="synonym">Auricularia delicata (strain TFB10046)</name>
    <dbReference type="NCBI Taxonomy" id="717982"/>
    <lineage>
        <taxon>Eukaryota</taxon>
        <taxon>Fungi</taxon>
        <taxon>Dikarya</taxon>
        <taxon>Basidiomycota</taxon>
        <taxon>Agaricomycotina</taxon>
        <taxon>Agaricomycetes</taxon>
        <taxon>Auriculariales</taxon>
        <taxon>Auriculariaceae</taxon>
        <taxon>Auricularia</taxon>
    </lineage>
</organism>
<feature type="region of interest" description="Disordered" evidence="1">
    <location>
        <begin position="221"/>
        <end position="264"/>
    </location>
</feature>
<evidence type="ECO:0000313" key="3">
    <source>
        <dbReference type="Proteomes" id="UP000006514"/>
    </source>
</evidence>